<sequence>MLKANSRWQVKDIDKSKADILARSLGISPIIAALLVGRGLTEVDQAADFLHTNEGTCHDPMLMDGMKETAERIQRAINGNEKILIFGDYDADGVSSTSLMVRALRAMAADVSYYVPNRFTEGYGPNKPALEAAKSKGIDLVITVDTGISACEEADYAKALGLDYIITDHHEPPPILPEAYSIINPKKPGCHYPFKSLAGVGVAFKLIQALKGGELPHELLSLAAIGTISDLVPLIDENRLIASWGLNEINKGSYIGIEALTAVCGIDNGLVDADHIGFGIGPRLNAAGRMDHAGPAVDLMLSDDPVEAGELAGMLDNLNSERKTIVDQMTAEASDMAEALSKSGQSVFVIAGHDWHAGVIGITASRIVEKYYRPTIILAIDSETGLAKGSARSIEGFDIFEALSSCRDILPHFGGHPMAAGMTLKADDLPQLQERLNEFAKHVLTEDILTPVTAVDVDCCVENINLELIETLNKLAPFGVANPKPQFVVRDTAFSQMKQIGRDNNHIKIVFENNGAKLDGVGFRMGDKYNHITPDALISAVGELSINEWNGFRKPQLMIRDLSVNGWQLFDLRNEQKLIQRIRQLPESKRVIIAFQSDTVDQLGLKELKDEVKDAKDITPSLIENSYIILLDLPDHKANLEMLLQNGAFPERIYTVFHHNDENYFSSFPTRDHFKWLYGLINKQQPFHLEQMLNKIARHKGWHPDMIKFMAEVFFDLDFVKIDDGVVTINKESGKQPLTASKAYQKKQEKMELEDILCYSSYQSLKTWLDRKLVDGERPEEACT</sequence>
<organism evidence="10 11">
    <name type="scientific">Scopulibacillus darangshiensis</name>
    <dbReference type="NCBI Taxonomy" id="442528"/>
    <lineage>
        <taxon>Bacteria</taxon>
        <taxon>Bacillati</taxon>
        <taxon>Bacillota</taxon>
        <taxon>Bacilli</taxon>
        <taxon>Bacillales</taxon>
        <taxon>Sporolactobacillaceae</taxon>
        <taxon>Scopulibacillus</taxon>
    </lineage>
</organism>
<dbReference type="InterPro" id="IPR041122">
    <property type="entry name" value="RecJ_OB"/>
</dbReference>
<dbReference type="Pfam" id="PF10141">
    <property type="entry name" value="ssDNA-exonuc_C"/>
    <property type="match status" value="1"/>
</dbReference>
<dbReference type="InterPro" id="IPR018779">
    <property type="entry name" value="RecJ_C"/>
</dbReference>
<comment type="similarity">
    <text evidence="1">Belongs to the RecJ family.</text>
</comment>
<evidence type="ECO:0000259" key="6">
    <source>
        <dbReference type="Pfam" id="PF01368"/>
    </source>
</evidence>
<evidence type="ECO:0000259" key="9">
    <source>
        <dbReference type="Pfam" id="PF17768"/>
    </source>
</evidence>
<keyword evidence="11" id="KW-1185">Reference proteome</keyword>
<dbReference type="SUPFAM" id="SSF64182">
    <property type="entry name" value="DHH phosphoesterases"/>
    <property type="match status" value="1"/>
</dbReference>
<feature type="domain" description="RecJ OB" evidence="9">
    <location>
        <begin position="455"/>
        <end position="561"/>
    </location>
</feature>
<feature type="domain" description="Single-stranded-DNA-specific exonuclease RecJ C-terminal" evidence="8">
    <location>
        <begin position="568"/>
        <end position="769"/>
    </location>
</feature>
<dbReference type="OrthoDB" id="9809852at2"/>
<dbReference type="InterPro" id="IPR001667">
    <property type="entry name" value="DDH_dom"/>
</dbReference>
<reference evidence="10 11" key="1">
    <citation type="submission" date="2019-03" db="EMBL/GenBank/DDBJ databases">
        <title>Genomic Encyclopedia of Type Strains, Phase IV (KMG-IV): sequencing the most valuable type-strain genomes for metagenomic binning, comparative biology and taxonomic classification.</title>
        <authorList>
            <person name="Goeker M."/>
        </authorList>
    </citation>
    <scope>NUCLEOTIDE SEQUENCE [LARGE SCALE GENOMIC DNA]</scope>
    <source>
        <strain evidence="10 11">DSM 19377</strain>
    </source>
</reference>
<evidence type="ECO:0000259" key="8">
    <source>
        <dbReference type="Pfam" id="PF10141"/>
    </source>
</evidence>
<evidence type="ECO:0000256" key="3">
    <source>
        <dbReference type="ARBA" id="ARBA00022722"/>
    </source>
</evidence>
<dbReference type="RefSeq" id="WP_132742768.1">
    <property type="nucleotide sequence ID" value="NZ_SLXK01000001.1"/>
</dbReference>
<evidence type="ECO:0000259" key="7">
    <source>
        <dbReference type="Pfam" id="PF02272"/>
    </source>
</evidence>
<keyword evidence="5 10" id="KW-0269">Exonuclease</keyword>
<evidence type="ECO:0000313" key="10">
    <source>
        <dbReference type="EMBL" id="TCP32268.1"/>
    </source>
</evidence>
<evidence type="ECO:0000313" key="11">
    <source>
        <dbReference type="Proteomes" id="UP000295416"/>
    </source>
</evidence>
<protein>
    <recommendedName>
        <fullName evidence="2">Single-stranded-DNA-specific exonuclease RecJ</fullName>
    </recommendedName>
</protein>
<keyword evidence="4" id="KW-0378">Hydrolase</keyword>
<evidence type="ECO:0000256" key="2">
    <source>
        <dbReference type="ARBA" id="ARBA00019841"/>
    </source>
</evidence>
<dbReference type="Gene3D" id="3.90.1640.30">
    <property type="match status" value="1"/>
</dbReference>
<dbReference type="EMBL" id="SLXK01000001">
    <property type="protein sequence ID" value="TCP32268.1"/>
    <property type="molecule type" value="Genomic_DNA"/>
</dbReference>
<proteinExistence type="inferred from homology"/>
<accession>A0A4R2PCV0</accession>
<dbReference type="AlphaFoldDB" id="A0A4R2PCV0"/>
<dbReference type="GO" id="GO:0006310">
    <property type="term" value="P:DNA recombination"/>
    <property type="evidence" value="ECO:0007669"/>
    <property type="project" value="InterPro"/>
</dbReference>
<dbReference type="NCBIfam" id="TIGR00644">
    <property type="entry name" value="recJ"/>
    <property type="match status" value="1"/>
</dbReference>
<dbReference type="PANTHER" id="PTHR30255">
    <property type="entry name" value="SINGLE-STRANDED-DNA-SPECIFIC EXONUCLEASE RECJ"/>
    <property type="match status" value="1"/>
</dbReference>
<name>A0A4R2PCV0_9BACL</name>
<feature type="domain" description="DHHA1" evidence="7">
    <location>
        <begin position="345"/>
        <end position="441"/>
    </location>
</feature>
<gene>
    <name evidence="10" type="ORF">EV207_101246</name>
</gene>
<dbReference type="InterPro" id="IPR051673">
    <property type="entry name" value="SSDNA_exonuclease_RecJ"/>
</dbReference>
<evidence type="ECO:0000256" key="5">
    <source>
        <dbReference type="ARBA" id="ARBA00022839"/>
    </source>
</evidence>
<dbReference type="Proteomes" id="UP000295416">
    <property type="component" value="Unassembled WGS sequence"/>
</dbReference>
<comment type="caution">
    <text evidence="10">The sequence shown here is derived from an EMBL/GenBank/DDBJ whole genome shotgun (WGS) entry which is preliminary data.</text>
</comment>
<dbReference type="InterPro" id="IPR004610">
    <property type="entry name" value="RecJ"/>
</dbReference>
<evidence type="ECO:0000256" key="1">
    <source>
        <dbReference type="ARBA" id="ARBA00005915"/>
    </source>
</evidence>
<dbReference type="GO" id="GO:0008409">
    <property type="term" value="F:5'-3' exonuclease activity"/>
    <property type="evidence" value="ECO:0007669"/>
    <property type="project" value="InterPro"/>
</dbReference>
<keyword evidence="3" id="KW-0540">Nuclease</keyword>
<dbReference type="PANTHER" id="PTHR30255:SF2">
    <property type="entry name" value="SINGLE-STRANDED-DNA-SPECIFIC EXONUCLEASE RECJ"/>
    <property type="match status" value="1"/>
</dbReference>
<dbReference type="GO" id="GO:0003676">
    <property type="term" value="F:nucleic acid binding"/>
    <property type="evidence" value="ECO:0007669"/>
    <property type="project" value="InterPro"/>
</dbReference>
<dbReference type="Pfam" id="PF17768">
    <property type="entry name" value="RecJ_OB"/>
    <property type="match status" value="1"/>
</dbReference>
<dbReference type="Gene3D" id="3.10.310.30">
    <property type="match status" value="1"/>
</dbReference>
<dbReference type="GO" id="GO:0006281">
    <property type="term" value="P:DNA repair"/>
    <property type="evidence" value="ECO:0007669"/>
    <property type="project" value="InterPro"/>
</dbReference>
<dbReference type="Pfam" id="PF01368">
    <property type="entry name" value="DHH"/>
    <property type="match status" value="1"/>
</dbReference>
<dbReference type="InterPro" id="IPR038763">
    <property type="entry name" value="DHH_sf"/>
</dbReference>
<dbReference type="Pfam" id="PF02272">
    <property type="entry name" value="DHHA1"/>
    <property type="match status" value="1"/>
</dbReference>
<dbReference type="InterPro" id="IPR003156">
    <property type="entry name" value="DHHA1_dom"/>
</dbReference>
<evidence type="ECO:0000256" key="4">
    <source>
        <dbReference type="ARBA" id="ARBA00022801"/>
    </source>
</evidence>
<feature type="domain" description="DDH" evidence="6">
    <location>
        <begin position="82"/>
        <end position="227"/>
    </location>
</feature>